<evidence type="ECO:0000313" key="2">
    <source>
        <dbReference type="Proteomes" id="UP000515344"/>
    </source>
</evidence>
<evidence type="ECO:0000313" key="1">
    <source>
        <dbReference type="EMBL" id="QNA44487.1"/>
    </source>
</evidence>
<organism evidence="1 2">
    <name type="scientific">Lacibacter sediminis</name>
    <dbReference type="NCBI Taxonomy" id="2760713"/>
    <lineage>
        <taxon>Bacteria</taxon>
        <taxon>Pseudomonadati</taxon>
        <taxon>Bacteroidota</taxon>
        <taxon>Chitinophagia</taxon>
        <taxon>Chitinophagales</taxon>
        <taxon>Chitinophagaceae</taxon>
        <taxon>Lacibacter</taxon>
    </lineage>
</organism>
<dbReference type="InterPro" id="IPR040807">
    <property type="entry name" value="DUF5522"/>
</dbReference>
<protein>
    <submittedName>
        <fullName evidence="1">Uncharacterized protein</fullName>
    </submittedName>
</protein>
<proteinExistence type="predicted"/>
<accession>A0A7G5XG84</accession>
<dbReference type="Pfam" id="PF17653">
    <property type="entry name" value="DUF5522"/>
    <property type="match status" value="1"/>
</dbReference>
<keyword evidence="2" id="KW-1185">Reference proteome</keyword>
<dbReference type="AlphaFoldDB" id="A0A7G5XG84"/>
<name>A0A7G5XG84_9BACT</name>
<dbReference type="RefSeq" id="WP_182802749.1">
    <property type="nucleotide sequence ID" value="NZ_CP060007.1"/>
</dbReference>
<gene>
    <name evidence="1" type="ORF">H4075_20900</name>
</gene>
<dbReference type="EMBL" id="CP060007">
    <property type="protein sequence ID" value="QNA44487.1"/>
    <property type="molecule type" value="Genomic_DNA"/>
</dbReference>
<sequence>MNNLKEGLDFYYDEHDNIVLTAKYHLDKGYCCGHGCRHCPYDYESVPEPRRTLVLKERKDALKKTTSTSQNG</sequence>
<reference evidence="2" key="1">
    <citation type="submission" date="2020-08" db="EMBL/GenBank/DDBJ databases">
        <title>Lacibacter sp. S13-6-6 genome sequencing.</title>
        <authorList>
            <person name="Jin L."/>
        </authorList>
    </citation>
    <scope>NUCLEOTIDE SEQUENCE [LARGE SCALE GENOMIC DNA]</scope>
    <source>
        <strain evidence="2">S13-6-6</strain>
    </source>
</reference>
<dbReference type="Proteomes" id="UP000515344">
    <property type="component" value="Chromosome"/>
</dbReference>
<dbReference type="KEGG" id="lacs:H4075_20900"/>